<protein>
    <recommendedName>
        <fullName evidence="5">Aminomethyltransferase folate-binding domain-containing protein</fullName>
    </recommendedName>
</protein>
<dbReference type="EMBL" id="MLAA01000002">
    <property type="protein sequence ID" value="OOF71334.1"/>
    <property type="molecule type" value="Genomic_DNA"/>
</dbReference>
<dbReference type="InterPro" id="IPR045179">
    <property type="entry name" value="YgfZ/GcvT"/>
</dbReference>
<evidence type="ECO:0000259" key="1">
    <source>
        <dbReference type="Pfam" id="PF01571"/>
    </source>
</evidence>
<accession>A0ABX3L036</accession>
<comment type="caution">
    <text evidence="3">The sequence shown here is derived from an EMBL/GenBank/DDBJ whole genome shotgun (WGS) entry which is preliminary data.</text>
</comment>
<dbReference type="SUPFAM" id="SSF103025">
    <property type="entry name" value="Folate-binding domain"/>
    <property type="match status" value="1"/>
</dbReference>
<reference evidence="3 4" key="1">
    <citation type="submission" date="2016-10" db="EMBL/GenBank/DDBJ databases">
        <title>Rodentibacter gen. nov. and new species.</title>
        <authorList>
            <person name="Christensen H."/>
        </authorList>
    </citation>
    <scope>NUCLEOTIDE SEQUENCE [LARGE SCALE GENOMIC DNA]</scope>
    <source>
        <strain evidence="3 4">1998236014</strain>
    </source>
</reference>
<dbReference type="InterPro" id="IPR017703">
    <property type="entry name" value="YgfZ/GCV_T_CS"/>
</dbReference>
<dbReference type="InterPro" id="IPR048451">
    <property type="entry name" value="YgfZ_barrel"/>
</dbReference>
<name>A0ABX3L036_9PAST</name>
<gene>
    <name evidence="3" type="ORF">BKG89_00440</name>
</gene>
<organism evidence="3 4">
    <name type="scientific">Rodentibacter caecimuris</name>
    <dbReference type="NCBI Taxonomy" id="1796644"/>
    <lineage>
        <taxon>Bacteria</taxon>
        <taxon>Pseudomonadati</taxon>
        <taxon>Pseudomonadota</taxon>
        <taxon>Gammaproteobacteria</taxon>
        <taxon>Pasteurellales</taxon>
        <taxon>Pasteurellaceae</taxon>
        <taxon>Rodentibacter</taxon>
    </lineage>
</organism>
<evidence type="ECO:0000313" key="4">
    <source>
        <dbReference type="Proteomes" id="UP000188820"/>
    </source>
</evidence>
<evidence type="ECO:0000313" key="3">
    <source>
        <dbReference type="EMBL" id="OOF71334.1"/>
    </source>
</evidence>
<evidence type="ECO:0000259" key="2">
    <source>
        <dbReference type="Pfam" id="PF21130"/>
    </source>
</evidence>
<dbReference type="Pfam" id="PF21130">
    <property type="entry name" value="YgfZ_barrel"/>
    <property type="match status" value="1"/>
</dbReference>
<keyword evidence="4" id="KW-1185">Reference proteome</keyword>
<dbReference type="Pfam" id="PF01571">
    <property type="entry name" value="GCV_T"/>
    <property type="match status" value="1"/>
</dbReference>
<proteinExistence type="predicted"/>
<dbReference type="PIRSF" id="PIRSF006487">
    <property type="entry name" value="GcvT"/>
    <property type="match status" value="1"/>
</dbReference>
<dbReference type="PANTHER" id="PTHR22602:SF0">
    <property type="entry name" value="TRANSFERASE CAF17, MITOCHONDRIAL-RELATED"/>
    <property type="match status" value="1"/>
</dbReference>
<dbReference type="PANTHER" id="PTHR22602">
    <property type="entry name" value="TRANSFERASE CAF17, MITOCHONDRIAL-RELATED"/>
    <property type="match status" value="1"/>
</dbReference>
<dbReference type="NCBIfam" id="TIGR03317">
    <property type="entry name" value="ygfZ_signature"/>
    <property type="match status" value="1"/>
</dbReference>
<feature type="domain" description="tRNA-modifying protein YgfZ-like beta-barrel" evidence="2">
    <location>
        <begin position="199"/>
        <end position="260"/>
    </location>
</feature>
<dbReference type="InterPro" id="IPR029043">
    <property type="entry name" value="GcvT/YgfZ_C"/>
</dbReference>
<dbReference type="RefSeq" id="WP_077462229.1">
    <property type="nucleotide sequence ID" value="NZ_MLAA01000002.1"/>
</dbReference>
<dbReference type="Gene3D" id="2.40.30.160">
    <property type="match status" value="1"/>
</dbReference>
<evidence type="ECO:0008006" key="5">
    <source>
        <dbReference type="Google" id="ProtNLM"/>
    </source>
</evidence>
<dbReference type="Gene3D" id="3.30.70.1400">
    <property type="entry name" value="Aminomethyltransferase beta-barrel domains"/>
    <property type="match status" value="1"/>
</dbReference>
<feature type="domain" description="GCVT N-terminal" evidence="1">
    <location>
        <begin position="4"/>
        <end position="105"/>
    </location>
</feature>
<dbReference type="SUPFAM" id="SSF101790">
    <property type="entry name" value="Aminomethyltransferase beta-barrel domain"/>
    <property type="match status" value="1"/>
</dbReference>
<dbReference type="InterPro" id="IPR006222">
    <property type="entry name" value="GCVT_N"/>
</dbReference>
<dbReference type="Proteomes" id="UP000188820">
    <property type="component" value="Unassembled WGS sequence"/>
</dbReference>
<sequence length="278" mass="31073">MTQFIDLTDYQLIQVSGDDASTFLQGQLTCDVNLLAEGSSTLTAHCDPKGKMTSIFQLIRLEPQQFLILIRSALLPAALDALKKYAVFSKVIFQSIDWQIVGIIGEKCGRIQPDFSITLPDGRTILLNKHPALINFNGSLEEWEYANIQAGLPQLYPQTQCEFIPQAMNLQALGQAISFSKGCYIGQETVARAKYRGANKRAMFILYGKTDITPEIGSELEIRLGENKRKTGVVVNAVNIRDSLWLQAVMNSELSEIDEFYLPETDVGLKRYPLPYTL</sequence>